<proteinExistence type="predicted"/>
<comment type="caution">
    <text evidence="1">The sequence shown here is derived from an EMBL/GenBank/DDBJ whole genome shotgun (WGS) entry which is preliminary data.</text>
</comment>
<name>A0ABR8WB50_9BACL</name>
<evidence type="ECO:0000313" key="1">
    <source>
        <dbReference type="EMBL" id="MBD8014240.1"/>
    </source>
</evidence>
<evidence type="ECO:0008006" key="3">
    <source>
        <dbReference type="Google" id="ProtNLM"/>
    </source>
</evidence>
<dbReference type="Proteomes" id="UP000658980">
    <property type="component" value="Unassembled WGS sequence"/>
</dbReference>
<organism evidence="1 2">
    <name type="scientific">Planococcus wigleyi</name>
    <dbReference type="NCBI Taxonomy" id="2762216"/>
    <lineage>
        <taxon>Bacteria</taxon>
        <taxon>Bacillati</taxon>
        <taxon>Bacillota</taxon>
        <taxon>Bacilli</taxon>
        <taxon>Bacillales</taxon>
        <taxon>Caryophanaceae</taxon>
        <taxon>Planococcus</taxon>
    </lineage>
</organism>
<gene>
    <name evidence="1" type="ORF">H9630_05345</name>
</gene>
<dbReference type="EMBL" id="JACSPU010000001">
    <property type="protein sequence ID" value="MBD8014240.1"/>
    <property type="molecule type" value="Genomic_DNA"/>
</dbReference>
<dbReference type="RefSeq" id="WP_191714421.1">
    <property type="nucleotide sequence ID" value="NZ_JACSPU010000001.1"/>
</dbReference>
<protein>
    <recommendedName>
        <fullName evidence="3">NUDIX hydrolase</fullName>
    </recommendedName>
</protein>
<accession>A0ABR8WB50</accession>
<keyword evidence="2" id="KW-1185">Reference proteome</keyword>
<sequence length="120" mass="14130">MEQIEQFPEQSVGYFFLKSKDVHDENGCSFITFFARLAKEIRYEKEGKIQEQVQTVWVDIEEVMLEKASPKAKALPNGMQRYELTPTVFHSLYQVSQQCPEELFTITPYHRESSSERYIP</sequence>
<reference evidence="1 2" key="1">
    <citation type="submission" date="2020-08" db="EMBL/GenBank/DDBJ databases">
        <title>A Genomic Blueprint of the Chicken Gut Microbiome.</title>
        <authorList>
            <person name="Gilroy R."/>
            <person name="Ravi A."/>
            <person name="Getino M."/>
            <person name="Pursley I."/>
            <person name="Horton D.L."/>
            <person name="Alikhan N.-F."/>
            <person name="Baker D."/>
            <person name="Gharbi K."/>
            <person name="Hall N."/>
            <person name="Watson M."/>
            <person name="Adriaenssens E.M."/>
            <person name="Foster-Nyarko E."/>
            <person name="Jarju S."/>
            <person name="Secka A."/>
            <person name="Antonio M."/>
            <person name="Oren A."/>
            <person name="Chaudhuri R."/>
            <person name="La Ragione R.M."/>
            <person name="Hildebrand F."/>
            <person name="Pallen M.J."/>
        </authorList>
    </citation>
    <scope>NUCLEOTIDE SEQUENCE [LARGE SCALE GENOMIC DNA]</scope>
    <source>
        <strain evidence="1 2">Sa1BUA13</strain>
    </source>
</reference>
<evidence type="ECO:0000313" key="2">
    <source>
        <dbReference type="Proteomes" id="UP000658980"/>
    </source>
</evidence>